<sequence>MKHSATSKMGSIVAGGGSCHRRRHESRARKDGPELEGGLDIGALNSTCADPGGEEAVEDDDDPWVEGLSAPQP</sequence>
<proteinExistence type="predicted"/>
<protein>
    <submittedName>
        <fullName evidence="2">Uncharacterized protein</fullName>
    </submittedName>
</protein>
<organism evidence="2 3">
    <name type="scientific">Pleurodeles waltl</name>
    <name type="common">Iberian ribbed newt</name>
    <dbReference type="NCBI Taxonomy" id="8319"/>
    <lineage>
        <taxon>Eukaryota</taxon>
        <taxon>Metazoa</taxon>
        <taxon>Chordata</taxon>
        <taxon>Craniata</taxon>
        <taxon>Vertebrata</taxon>
        <taxon>Euteleostomi</taxon>
        <taxon>Amphibia</taxon>
        <taxon>Batrachia</taxon>
        <taxon>Caudata</taxon>
        <taxon>Salamandroidea</taxon>
        <taxon>Salamandridae</taxon>
        <taxon>Pleurodelinae</taxon>
        <taxon>Pleurodeles</taxon>
    </lineage>
</organism>
<evidence type="ECO:0000256" key="1">
    <source>
        <dbReference type="SAM" id="MobiDB-lite"/>
    </source>
</evidence>
<feature type="region of interest" description="Disordered" evidence="1">
    <location>
        <begin position="1"/>
        <end position="73"/>
    </location>
</feature>
<dbReference type="AlphaFoldDB" id="A0AAV7TXX6"/>
<dbReference type="PROSITE" id="PS51257">
    <property type="entry name" value="PROKAR_LIPOPROTEIN"/>
    <property type="match status" value="1"/>
</dbReference>
<accession>A0AAV7TXX6</accession>
<gene>
    <name evidence="2" type="ORF">NDU88_005658</name>
</gene>
<keyword evidence="3" id="KW-1185">Reference proteome</keyword>
<evidence type="ECO:0000313" key="3">
    <source>
        <dbReference type="Proteomes" id="UP001066276"/>
    </source>
</evidence>
<dbReference type="EMBL" id="JANPWB010000006">
    <property type="protein sequence ID" value="KAJ1180437.1"/>
    <property type="molecule type" value="Genomic_DNA"/>
</dbReference>
<evidence type="ECO:0000313" key="2">
    <source>
        <dbReference type="EMBL" id="KAJ1180437.1"/>
    </source>
</evidence>
<feature type="compositionally biased region" description="Acidic residues" evidence="1">
    <location>
        <begin position="52"/>
        <end position="64"/>
    </location>
</feature>
<reference evidence="2" key="1">
    <citation type="journal article" date="2022" name="bioRxiv">
        <title>Sequencing and chromosome-scale assembly of the giantPleurodeles waltlgenome.</title>
        <authorList>
            <person name="Brown T."/>
            <person name="Elewa A."/>
            <person name="Iarovenko S."/>
            <person name="Subramanian E."/>
            <person name="Araus A.J."/>
            <person name="Petzold A."/>
            <person name="Susuki M."/>
            <person name="Suzuki K.-i.T."/>
            <person name="Hayashi T."/>
            <person name="Toyoda A."/>
            <person name="Oliveira C."/>
            <person name="Osipova E."/>
            <person name="Leigh N.D."/>
            <person name="Simon A."/>
            <person name="Yun M.H."/>
        </authorList>
    </citation>
    <scope>NUCLEOTIDE SEQUENCE</scope>
    <source>
        <strain evidence="2">20211129_DDA</strain>
        <tissue evidence="2">Liver</tissue>
    </source>
</reference>
<name>A0AAV7TXX6_PLEWA</name>
<dbReference type="Proteomes" id="UP001066276">
    <property type="component" value="Chromosome 3_2"/>
</dbReference>
<comment type="caution">
    <text evidence="2">The sequence shown here is derived from an EMBL/GenBank/DDBJ whole genome shotgun (WGS) entry which is preliminary data.</text>
</comment>